<accession>A0A8J4U4P4</accession>
<evidence type="ECO:0000313" key="3">
    <source>
        <dbReference type="EMBL" id="KAF5905965.1"/>
    </source>
</evidence>
<protein>
    <submittedName>
        <fullName evidence="3">Uncharacterized protein</fullName>
    </submittedName>
</protein>
<feature type="compositionally biased region" description="Basic and acidic residues" evidence="1">
    <location>
        <begin position="54"/>
        <end position="74"/>
    </location>
</feature>
<evidence type="ECO:0000313" key="4">
    <source>
        <dbReference type="Proteomes" id="UP000727407"/>
    </source>
</evidence>
<proteinExistence type="predicted"/>
<sequence length="122" mass="13163">MPDSPVSGLAVRSVSGGCDVKKSRECCYLLIVMLMILLPGGPCSLLRAQKRETAKNSRLGEKTGGRRGKGREEGCTVPPAGFGSAPSVHQTDATEPQRDFCVEFQDCLTDEWCDQSRACGLR</sequence>
<dbReference type="Proteomes" id="UP000727407">
    <property type="component" value="Unassembled WGS sequence"/>
</dbReference>
<gene>
    <name evidence="3" type="ORF">DAT39_004276</name>
</gene>
<organism evidence="3 4">
    <name type="scientific">Clarias magur</name>
    <name type="common">Asian catfish</name>
    <name type="synonym">Macropteronotus magur</name>
    <dbReference type="NCBI Taxonomy" id="1594786"/>
    <lineage>
        <taxon>Eukaryota</taxon>
        <taxon>Metazoa</taxon>
        <taxon>Chordata</taxon>
        <taxon>Craniata</taxon>
        <taxon>Vertebrata</taxon>
        <taxon>Euteleostomi</taxon>
        <taxon>Actinopterygii</taxon>
        <taxon>Neopterygii</taxon>
        <taxon>Teleostei</taxon>
        <taxon>Ostariophysi</taxon>
        <taxon>Siluriformes</taxon>
        <taxon>Clariidae</taxon>
        <taxon>Clarias</taxon>
    </lineage>
</organism>
<evidence type="ECO:0000256" key="1">
    <source>
        <dbReference type="SAM" id="MobiDB-lite"/>
    </source>
</evidence>
<name>A0A8J4U4P4_CLAMG</name>
<feature type="region of interest" description="Disordered" evidence="1">
    <location>
        <begin position="54"/>
        <end position="91"/>
    </location>
</feature>
<keyword evidence="2" id="KW-0472">Membrane</keyword>
<keyword evidence="4" id="KW-1185">Reference proteome</keyword>
<comment type="caution">
    <text evidence="3">The sequence shown here is derived from an EMBL/GenBank/DDBJ whole genome shotgun (WGS) entry which is preliminary data.</text>
</comment>
<reference evidence="3" key="1">
    <citation type="submission" date="2020-07" db="EMBL/GenBank/DDBJ databases">
        <title>Clarias magur genome sequencing, assembly and annotation.</title>
        <authorList>
            <person name="Kushwaha B."/>
            <person name="Kumar R."/>
            <person name="Das P."/>
            <person name="Joshi C.G."/>
            <person name="Kumar D."/>
            <person name="Nagpure N.S."/>
            <person name="Pandey M."/>
            <person name="Agarwal S."/>
            <person name="Srivastava S."/>
            <person name="Singh M."/>
            <person name="Sahoo L."/>
            <person name="Jayasankar P."/>
            <person name="Meher P.K."/>
            <person name="Koringa P.G."/>
            <person name="Iquebal M.A."/>
            <person name="Das S.P."/>
            <person name="Bit A."/>
            <person name="Patnaik S."/>
            <person name="Patel N."/>
            <person name="Shah T.M."/>
            <person name="Hinsu A."/>
            <person name="Jena J.K."/>
        </authorList>
    </citation>
    <scope>NUCLEOTIDE SEQUENCE</scope>
    <source>
        <strain evidence="3">CIFAMagur01</strain>
        <tissue evidence="3">Testis</tissue>
    </source>
</reference>
<feature type="transmembrane region" description="Helical" evidence="2">
    <location>
        <begin position="28"/>
        <end position="48"/>
    </location>
</feature>
<keyword evidence="2" id="KW-1133">Transmembrane helix</keyword>
<keyword evidence="2" id="KW-0812">Transmembrane</keyword>
<evidence type="ECO:0000256" key="2">
    <source>
        <dbReference type="SAM" id="Phobius"/>
    </source>
</evidence>
<dbReference type="AlphaFoldDB" id="A0A8J4U4P4"/>
<dbReference type="EMBL" id="QNUK01000038">
    <property type="protein sequence ID" value="KAF5905965.1"/>
    <property type="molecule type" value="Genomic_DNA"/>
</dbReference>